<dbReference type="InterPro" id="IPR043502">
    <property type="entry name" value="DNA/RNA_pol_sf"/>
</dbReference>
<gene>
    <name evidence="1" type="ORF">Pfra01_001749300</name>
</gene>
<sequence>MNEFNDELVRLGLVYENSESRWACPAFPVRKTDGEFLQASDYNPVNGDMKAIVGVMQNLQVDLECVKGAWDFYCLINHELLAACPSRKVSGVAIVNDASQGVYAACRKVALTPLCSSTIKICLEGLLNKYLLVWIDDLL</sequence>
<evidence type="ECO:0000313" key="1">
    <source>
        <dbReference type="EMBL" id="GMF46935.1"/>
    </source>
</evidence>
<proteinExistence type="predicted"/>
<protein>
    <submittedName>
        <fullName evidence="1">Unnamed protein product</fullName>
    </submittedName>
</protein>
<dbReference type="Proteomes" id="UP001165121">
    <property type="component" value="Unassembled WGS sequence"/>
</dbReference>
<organism evidence="1 2">
    <name type="scientific">Phytophthora fragariaefolia</name>
    <dbReference type="NCBI Taxonomy" id="1490495"/>
    <lineage>
        <taxon>Eukaryota</taxon>
        <taxon>Sar</taxon>
        <taxon>Stramenopiles</taxon>
        <taxon>Oomycota</taxon>
        <taxon>Peronosporomycetes</taxon>
        <taxon>Peronosporales</taxon>
        <taxon>Peronosporaceae</taxon>
        <taxon>Phytophthora</taxon>
    </lineage>
</organism>
<reference evidence="1" key="1">
    <citation type="submission" date="2023-04" db="EMBL/GenBank/DDBJ databases">
        <title>Phytophthora fragariaefolia NBRC 109709.</title>
        <authorList>
            <person name="Ichikawa N."/>
            <person name="Sato H."/>
            <person name="Tonouchi N."/>
        </authorList>
    </citation>
    <scope>NUCLEOTIDE SEQUENCE</scope>
    <source>
        <strain evidence="1">NBRC 109709</strain>
    </source>
</reference>
<comment type="caution">
    <text evidence="1">The sequence shown here is derived from an EMBL/GenBank/DDBJ whole genome shotgun (WGS) entry which is preliminary data.</text>
</comment>
<evidence type="ECO:0000313" key="2">
    <source>
        <dbReference type="Proteomes" id="UP001165121"/>
    </source>
</evidence>
<dbReference type="SUPFAM" id="SSF56672">
    <property type="entry name" value="DNA/RNA polymerases"/>
    <property type="match status" value="1"/>
</dbReference>
<dbReference type="Gene3D" id="3.10.10.10">
    <property type="entry name" value="HIV Type 1 Reverse Transcriptase, subunit A, domain 1"/>
    <property type="match status" value="1"/>
</dbReference>
<dbReference type="EMBL" id="BSXT01002056">
    <property type="protein sequence ID" value="GMF46935.1"/>
    <property type="molecule type" value="Genomic_DNA"/>
</dbReference>
<dbReference type="OrthoDB" id="109479at2759"/>
<dbReference type="AlphaFoldDB" id="A0A9W6XW20"/>
<accession>A0A9W6XW20</accession>
<name>A0A9W6XW20_9STRA</name>
<keyword evidence="2" id="KW-1185">Reference proteome</keyword>